<protein>
    <submittedName>
        <fullName evidence="1">Uncharacterized protein</fullName>
    </submittedName>
</protein>
<dbReference type="Proteomes" id="UP000076761">
    <property type="component" value="Unassembled WGS sequence"/>
</dbReference>
<evidence type="ECO:0000313" key="2">
    <source>
        <dbReference type="Proteomes" id="UP000076761"/>
    </source>
</evidence>
<name>A0A165PTT2_9AGAM</name>
<feature type="non-terminal residue" evidence="1">
    <location>
        <position position="73"/>
    </location>
</feature>
<evidence type="ECO:0000313" key="1">
    <source>
        <dbReference type="EMBL" id="KZT21491.1"/>
    </source>
</evidence>
<dbReference type="EMBL" id="KV425606">
    <property type="protein sequence ID" value="KZT21491.1"/>
    <property type="molecule type" value="Genomic_DNA"/>
</dbReference>
<keyword evidence="2" id="KW-1185">Reference proteome</keyword>
<dbReference type="AlphaFoldDB" id="A0A165PTT2"/>
<organism evidence="1 2">
    <name type="scientific">Neolentinus lepideus HHB14362 ss-1</name>
    <dbReference type="NCBI Taxonomy" id="1314782"/>
    <lineage>
        <taxon>Eukaryota</taxon>
        <taxon>Fungi</taxon>
        <taxon>Dikarya</taxon>
        <taxon>Basidiomycota</taxon>
        <taxon>Agaricomycotina</taxon>
        <taxon>Agaricomycetes</taxon>
        <taxon>Gloeophyllales</taxon>
        <taxon>Gloeophyllaceae</taxon>
        <taxon>Neolentinus</taxon>
    </lineage>
</organism>
<dbReference type="InParanoid" id="A0A165PTT2"/>
<proteinExistence type="predicted"/>
<accession>A0A165PTT2</accession>
<reference evidence="1 2" key="1">
    <citation type="journal article" date="2016" name="Mol. Biol. Evol.">
        <title>Comparative Genomics of Early-Diverging Mushroom-Forming Fungi Provides Insights into the Origins of Lignocellulose Decay Capabilities.</title>
        <authorList>
            <person name="Nagy L.G."/>
            <person name="Riley R."/>
            <person name="Tritt A."/>
            <person name="Adam C."/>
            <person name="Daum C."/>
            <person name="Floudas D."/>
            <person name="Sun H."/>
            <person name="Yadav J.S."/>
            <person name="Pangilinan J."/>
            <person name="Larsson K.H."/>
            <person name="Matsuura K."/>
            <person name="Barry K."/>
            <person name="Labutti K."/>
            <person name="Kuo R."/>
            <person name="Ohm R.A."/>
            <person name="Bhattacharya S.S."/>
            <person name="Shirouzu T."/>
            <person name="Yoshinaga Y."/>
            <person name="Martin F.M."/>
            <person name="Grigoriev I.V."/>
            <person name="Hibbett D.S."/>
        </authorList>
    </citation>
    <scope>NUCLEOTIDE SEQUENCE [LARGE SCALE GENOMIC DNA]</scope>
    <source>
        <strain evidence="1 2">HHB14362 ss-1</strain>
    </source>
</reference>
<gene>
    <name evidence="1" type="ORF">NEOLEDRAFT_1139358</name>
</gene>
<sequence>MQAQRTMQAQNANAREESFVDLSELRACLNDIASTLASGSNPRSPEEEVRLLNLKDMQNALDEIEASVAGNEA</sequence>